<dbReference type="EMBL" id="PDNW01000001">
    <property type="protein sequence ID" value="PLC51543.1"/>
    <property type="molecule type" value="Genomic_DNA"/>
</dbReference>
<evidence type="ECO:0000259" key="4">
    <source>
        <dbReference type="PROSITE" id="PS51077"/>
    </source>
</evidence>
<accession>A0A2N4U952</accession>
<organism evidence="6 7">
    <name type="scientific">Pollutimonas subterranea</name>
    <dbReference type="NCBI Taxonomy" id="2045210"/>
    <lineage>
        <taxon>Bacteria</taxon>
        <taxon>Pseudomonadati</taxon>
        <taxon>Pseudomonadota</taxon>
        <taxon>Betaproteobacteria</taxon>
        <taxon>Burkholderiales</taxon>
        <taxon>Alcaligenaceae</taxon>
        <taxon>Pollutimonas</taxon>
    </lineage>
</organism>
<keyword evidence="1" id="KW-0805">Transcription regulation</keyword>
<proteinExistence type="predicted"/>
<evidence type="ECO:0000256" key="2">
    <source>
        <dbReference type="ARBA" id="ARBA00023125"/>
    </source>
</evidence>
<dbReference type="GO" id="GO:0003677">
    <property type="term" value="F:DNA binding"/>
    <property type="evidence" value="ECO:0007669"/>
    <property type="project" value="UniProtKB-KW"/>
</dbReference>
<sequence length="267" mass="28828">MNQIESCLSTDSSGTGVRVLARGLTILHAFEPDNAWRSNAELSALTNVPKPTVSRITATLTDAGYLIYSPEKAQYKLGPAVLALGYLAASICELTMQARPLMQELADEQNGSIVLASLDGLSMVCQEVCHGRGMLFALRVHPGSRLSLSRSALGRALIGAMAEQERSKLLAAIAQAHPEHWQTLEPEIQASVRQMQMHNYCIASGTLETGTNGIAVVIDTPEQPHAYALGFAVPANQVTGEYLASTVAPRLLEIKRRLEHDLARRST</sequence>
<keyword evidence="7" id="KW-1185">Reference proteome</keyword>
<keyword evidence="2" id="KW-0238">DNA-binding</keyword>
<name>A0A2N4U952_9BURK</name>
<dbReference type="Pfam" id="PF01614">
    <property type="entry name" value="IclR_C"/>
    <property type="match status" value="1"/>
</dbReference>
<dbReference type="SUPFAM" id="SSF46785">
    <property type="entry name" value="Winged helix' DNA-binding domain"/>
    <property type="match status" value="1"/>
</dbReference>
<dbReference type="InterPro" id="IPR029016">
    <property type="entry name" value="GAF-like_dom_sf"/>
</dbReference>
<dbReference type="PROSITE" id="PS51077">
    <property type="entry name" value="HTH_ICLR"/>
    <property type="match status" value="1"/>
</dbReference>
<dbReference type="InterPro" id="IPR005471">
    <property type="entry name" value="Tscrpt_reg_IclR_N"/>
</dbReference>
<dbReference type="GO" id="GO:0003700">
    <property type="term" value="F:DNA-binding transcription factor activity"/>
    <property type="evidence" value="ECO:0007669"/>
    <property type="project" value="TreeGrafter"/>
</dbReference>
<reference evidence="6 7" key="1">
    <citation type="submission" date="2017-10" db="EMBL/GenBank/DDBJ databases">
        <title>Two draft genome sequences of Pusillimonas sp. strains isolated from a nitrate- and radionuclide-contaminated groundwater in Russia.</title>
        <authorList>
            <person name="Grouzdev D.S."/>
            <person name="Tourova T.P."/>
            <person name="Goeva M.A."/>
            <person name="Babich T.L."/>
            <person name="Sokolova D.S."/>
            <person name="Abdullin R."/>
            <person name="Poltaraus A.B."/>
            <person name="Toshchakov S.V."/>
            <person name="Nazina T.N."/>
        </authorList>
    </citation>
    <scope>NUCLEOTIDE SEQUENCE [LARGE SCALE GENOMIC DNA]</scope>
    <source>
        <strain evidence="6 7">JR1/69-3-13</strain>
    </source>
</reference>
<evidence type="ECO:0000256" key="3">
    <source>
        <dbReference type="ARBA" id="ARBA00023163"/>
    </source>
</evidence>
<feature type="domain" description="HTH iclR-type" evidence="4">
    <location>
        <begin position="17"/>
        <end position="79"/>
    </location>
</feature>
<dbReference type="SMART" id="SM00346">
    <property type="entry name" value="HTH_ICLR"/>
    <property type="match status" value="1"/>
</dbReference>
<dbReference type="InterPro" id="IPR036390">
    <property type="entry name" value="WH_DNA-bd_sf"/>
</dbReference>
<dbReference type="PANTHER" id="PTHR30136:SF33">
    <property type="entry name" value="TRANSCRIPTIONAL REGULATORY PROTEIN"/>
    <property type="match status" value="1"/>
</dbReference>
<evidence type="ECO:0000313" key="6">
    <source>
        <dbReference type="EMBL" id="PLC51543.1"/>
    </source>
</evidence>
<dbReference type="Gene3D" id="3.30.450.40">
    <property type="match status" value="1"/>
</dbReference>
<dbReference type="Proteomes" id="UP000234190">
    <property type="component" value="Unassembled WGS sequence"/>
</dbReference>
<dbReference type="Pfam" id="PF09339">
    <property type="entry name" value="HTH_IclR"/>
    <property type="match status" value="1"/>
</dbReference>
<dbReference type="OrthoDB" id="5401369at2"/>
<keyword evidence="3" id="KW-0804">Transcription</keyword>
<dbReference type="PROSITE" id="PS51078">
    <property type="entry name" value="ICLR_ED"/>
    <property type="match status" value="1"/>
</dbReference>
<comment type="caution">
    <text evidence="6">The sequence shown here is derived from an EMBL/GenBank/DDBJ whole genome shotgun (WGS) entry which is preliminary data.</text>
</comment>
<evidence type="ECO:0000313" key="7">
    <source>
        <dbReference type="Proteomes" id="UP000234190"/>
    </source>
</evidence>
<feature type="domain" description="IclR-ED" evidence="5">
    <location>
        <begin position="80"/>
        <end position="264"/>
    </location>
</feature>
<dbReference type="GO" id="GO:0045892">
    <property type="term" value="P:negative regulation of DNA-templated transcription"/>
    <property type="evidence" value="ECO:0007669"/>
    <property type="project" value="TreeGrafter"/>
</dbReference>
<evidence type="ECO:0000256" key="1">
    <source>
        <dbReference type="ARBA" id="ARBA00023015"/>
    </source>
</evidence>
<evidence type="ECO:0000259" key="5">
    <source>
        <dbReference type="PROSITE" id="PS51078"/>
    </source>
</evidence>
<gene>
    <name evidence="6" type="ORF">CR159_00435</name>
</gene>
<dbReference type="AlphaFoldDB" id="A0A2N4U952"/>
<protein>
    <submittedName>
        <fullName evidence="6">IclR family transcriptional regulator</fullName>
    </submittedName>
</protein>
<dbReference type="RefSeq" id="WP_102072033.1">
    <property type="nucleotide sequence ID" value="NZ_PDNW01000001.1"/>
</dbReference>
<dbReference type="InterPro" id="IPR050707">
    <property type="entry name" value="HTH_MetabolicPath_Reg"/>
</dbReference>
<dbReference type="InterPro" id="IPR036388">
    <property type="entry name" value="WH-like_DNA-bd_sf"/>
</dbReference>
<dbReference type="Gene3D" id="1.10.10.10">
    <property type="entry name" value="Winged helix-like DNA-binding domain superfamily/Winged helix DNA-binding domain"/>
    <property type="match status" value="1"/>
</dbReference>
<dbReference type="SUPFAM" id="SSF55781">
    <property type="entry name" value="GAF domain-like"/>
    <property type="match status" value="1"/>
</dbReference>
<dbReference type="PANTHER" id="PTHR30136">
    <property type="entry name" value="HELIX-TURN-HELIX TRANSCRIPTIONAL REGULATOR, ICLR FAMILY"/>
    <property type="match status" value="1"/>
</dbReference>
<dbReference type="InterPro" id="IPR014757">
    <property type="entry name" value="Tscrpt_reg_IclR_C"/>
</dbReference>